<organism evidence="1 2">
    <name type="scientific">Listeria floridensis FSL S10-1187</name>
    <dbReference type="NCBI Taxonomy" id="1265817"/>
    <lineage>
        <taxon>Bacteria</taxon>
        <taxon>Bacillati</taxon>
        <taxon>Bacillota</taxon>
        <taxon>Bacilli</taxon>
        <taxon>Bacillales</taxon>
        <taxon>Listeriaceae</taxon>
        <taxon>Listeria</taxon>
    </lineage>
</organism>
<protein>
    <recommendedName>
        <fullName evidence="3">rRNA methylase</fullName>
    </recommendedName>
</protein>
<gene>
    <name evidence="1" type="ORF">MFLO_02192</name>
</gene>
<reference evidence="1 2" key="1">
    <citation type="journal article" date="2014" name="Int. J. Syst. Evol. Microbiol.">
        <title>Listeria floridensis sp. nov., Listeria aquatica sp. nov., Listeria cornellensis sp. nov., Listeria riparia sp. nov. and Listeria grandensis sp. nov., from agricultural and natural environments.</title>
        <authorList>
            <person name="den Bakker H.C."/>
            <person name="Warchocki S."/>
            <person name="Wright E.M."/>
            <person name="Allred A.F."/>
            <person name="Ahlstrom C."/>
            <person name="Manuel C.S."/>
            <person name="Stasiewicz M.J."/>
            <person name="Burrell A."/>
            <person name="Roof S."/>
            <person name="Strawn L."/>
            <person name="Fortes E.D."/>
            <person name="Nightingale K.K."/>
            <person name="Kephart D."/>
            <person name="Wiedmann M."/>
        </authorList>
    </citation>
    <scope>NUCLEOTIDE SEQUENCE [LARGE SCALE GENOMIC DNA]</scope>
    <source>
        <strain evidence="1 2">FSL S10-1187</strain>
    </source>
</reference>
<dbReference type="Gene3D" id="3.40.50.150">
    <property type="entry name" value="Vaccinia Virus protein VP39"/>
    <property type="match status" value="1"/>
</dbReference>
<evidence type="ECO:0000313" key="2">
    <source>
        <dbReference type="Proteomes" id="UP000019249"/>
    </source>
</evidence>
<keyword evidence="2" id="KW-1185">Reference proteome</keyword>
<dbReference type="InterPro" id="IPR029063">
    <property type="entry name" value="SAM-dependent_MTases_sf"/>
</dbReference>
<dbReference type="PANTHER" id="PTHR35276:SF1">
    <property type="entry name" value="TRNA (MNM(5)S(2)U34)-METHYLTRANSFERASE, CHLOROPLASTIC"/>
    <property type="match status" value="1"/>
</dbReference>
<dbReference type="PANTHER" id="PTHR35276">
    <property type="entry name" value="S-ADENOSYL-L-METHIONINE-DEPENDENT METHYLTRANSFERASES SUPERFAMILY PROTEIN"/>
    <property type="match status" value="1"/>
</dbReference>
<comment type="caution">
    <text evidence="1">The sequence shown here is derived from an EMBL/GenBank/DDBJ whole genome shotgun (WGS) entry which is preliminary data.</text>
</comment>
<evidence type="ECO:0000313" key="1">
    <source>
        <dbReference type="EMBL" id="EUJ33563.1"/>
    </source>
</evidence>
<accession>A0ABN0RI48</accession>
<dbReference type="Pfam" id="PF06962">
    <property type="entry name" value="rRNA_methylase"/>
    <property type="match status" value="1"/>
</dbReference>
<proteinExistence type="predicted"/>
<dbReference type="EMBL" id="AODF01000002">
    <property type="protein sequence ID" value="EUJ33563.1"/>
    <property type="molecule type" value="Genomic_DNA"/>
</dbReference>
<sequence length="78" mass="8687">MTTLAVSTLESIRAALDLLVSGGVLVLVIYHGHPAGKDEKNAVLDFAEQLPQKEFHVLRYQFVNQKNDPPFVVAIEKR</sequence>
<name>A0ABN0RI48_9LIST</name>
<evidence type="ECO:0008006" key="3">
    <source>
        <dbReference type="Google" id="ProtNLM"/>
    </source>
</evidence>
<dbReference type="Proteomes" id="UP000019249">
    <property type="component" value="Unassembled WGS sequence"/>
</dbReference>
<dbReference type="InterPro" id="IPR010719">
    <property type="entry name" value="MnmM_MeTrfase"/>
</dbReference>